<feature type="region of interest" description="Disordered" evidence="11">
    <location>
        <begin position="26"/>
        <end position="57"/>
    </location>
</feature>
<dbReference type="SUPFAM" id="SSF56112">
    <property type="entry name" value="Protein kinase-like (PK-like)"/>
    <property type="match status" value="1"/>
</dbReference>
<keyword evidence="8" id="KW-0829">Tyrosine-protein kinase</keyword>
<dbReference type="PROSITE" id="PS00109">
    <property type="entry name" value="PROTEIN_KINASE_TYR"/>
    <property type="match status" value="1"/>
</dbReference>
<feature type="domain" description="Protein kinase" evidence="12">
    <location>
        <begin position="198"/>
        <end position="471"/>
    </location>
</feature>
<keyword evidence="13" id="KW-0675">Receptor</keyword>
<dbReference type="Gene3D" id="3.30.200.20">
    <property type="entry name" value="Phosphorylase Kinase, domain 1"/>
    <property type="match status" value="1"/>
</dbReference>
<comment type="subcellular location">
    <subcellularLocation>
        <location evidence="2">Endomembrane system</location>
    </subcellularLocation>
    <subcellularLocation>
        <location evidence="1">Membrane</location>
        <topology evidence="1">Single-pass membrane protein</topology>
    </subcellularLocation>
</comment>
<name>A0AA35TYS6_GEOBA</name>
<evidence type="ECO:0000256" key="10">
    <source>
        <dbReference type="PROSITE-ProRule" id="PRU10141"/>
    </source>
</evidence>
<organism evidence="13 14">
    <name type="scientific">Geodia barretti</name>
    <name type="common">Barrett's horny sponge</name>
    <dbReference type="NCBI Taxonomy" id="519541"/>
    <lineage>
        <taxon>Eukaryota</taxon>
        <taxon>Metazoa</taxon>
        <taxon>Porifera</taxon>
        <taxon>Demospongiae</taxon>
        <taxon>Heteroscleromorpha</taxon>
        <taxon>Tetractinellida</taxon>
        <taxon>Astrophorina</taxon>
        <taxon>Geodiidae</taxon>
        <taxon>Geodia</taxon>
    </lineage>
</organism>
<dbReference type="GO" id="GO:0004714">
    <property type="term" value="F:transmembrane receptor protein tyrosine kinase activity"/>
    <property type="evidence" value="ECO:0007669"/>
    <property type="project" value="UniProtKB-EC"/>
</dbReference>
<proteinExistence type="predicted"/>
<evidence type="ECO:0000256" key="2">
    <source>
        <dbReference type="ARBA" id="ARBA00004308"/>
    </source>
</evidence>
<evidence type="ECO:0000256" key="1">
    <source>
        <dbReference type="ARBA" id="ARBA00004167"/>
    </source>
</evidence>
<dbReference type="InterPro" id="IPR017441">
    <property type="entry name" value="Protein_kinase_ATP_BS"/>
</dbReference>
<dbReference type="InterPro" id="IPR011009">
    <property type="entry name" value="Kinase-like_dom_sf"/>
</dbReference>
<evidence type="ECO:0000256" key="11">
    <source>
        <dbReference type="SAM" id="MobiDB-lite"/>
    </source>
</evidence>
<gene>
    <name evidence="13" type="ORF">GBAR_LOCUS30674</name>
</gene>
<sequence>MCYEMAVRRGCRLVGPREVTFSSSEAVTYDRPDGGHKVPYTSHTDTPATTPQRRPHNHYAEECSRTYELTSSYVDPVDNVVNRPLLLPGGPKPNGGVGPNYEEPSCISGSGPGSRQTSRQYSTAYSTVFQTAGTYVPTLEERVFVDGRYETQHSMKHQYNKLCFFPEDKVYWAPATTASGLYAQLSAKRYREIPREQLRLLEQIGSGYFATICKGLWMCEGESMLVAVKKLKENASESDCVRFLQEAATMGQFWHPRVITLHGVVTVGKPSLIVMEYAPNCDILKYLKKIRVCTTRGDRENHAELQKQFLGFAIDIASAMVYLSGKKFVHRDLAARNILLDAHMKCRIADFGLTRHLAENGYYDSGRGQIPVKWTAPEALLYQRHSSASDVWSFGMVLYEMWALGLPPFRNTSNEEIVYIHNRRRGYCLPPPPGTPRAIYNLMVKCWHPEPRQRSMFQQLYQSLSQPEELLLSWSEEEEEVSELARQLGADHAHSQNLYNDLQNKYSHE</sequence>
<dbReference type="GO" id="GO:0005886">
    <property type="term" value="C:plasma membrane"/>
    <property type="evidence" value="ECO:0007669"/>
    <property type="project" value="TreeGrafter"/>
</dbReference>
<evidence type="ECO:0000256" key="5">
    <source>
        <dbReference type="ARBA" id="ARBA00022777"/>
    </source>
</evidence>
<keyword evidence="7" id="KW-0472">Membrane</keyword>
<dbReference type="InterPro" id="IPR001245">
    <property type="entry name" value="Ser-Thr/Tyr_kinase_cat_dom"/>
</dbReference>
<feature type="compositionally biased region" description="Polar residues" evidence="11">
    <location>
        <begin position="41"/>
        <end position="52"/>
    </location>
</feature>
<feature type="binding site" evidence="10">
    <location>
        <position position="230"/>
    </location>
    <ligand>
        <name>ATP</name>
        <dbReference type="ChEBI" id="CHEBI:30616"/>
    </ligand>
</feature>
<comment type="caution">
    <text evidence="13">The sequence shown here is derived from an EMBL/GenBank/DDBJ whole genome shotgun (WGS) entry which is preliminary data.</text>
</comment>
<evidence type="ECO:0000259" key="12">
    <source>
        <dbReference type="PROSITE" id="PS50011"/>
    </source>
</evidence>
<dbReference type="GO" id="GO:0005524">
    <property type="term" value="F:ATP binding"/>
    <property type="evidence" value="ECO:0007669"/>
    <property type="project" value="UniProtKB-UniRule"/>
</dbReference>
<dbReference type="FunFam" id="1.10.510.10:FF:001512">
    <property type="entry name" value="Receptor tyrosine-protein kinase erbB-2"/>
    <property type="match status" value="1"/>
</dbReference>
<keyword evidence="4 10" id="KW-0547">Nucleotide-binding</keyword>
<dbReference type="GO" id="GO:0043235">
    <property type="term" value="C:receptor complex"/>
    <property type="evidence" value="ECO:0007669"/>
    <property type="project" value="TreeGrafter"/>
</dbReference>
<dbReference type="Pfam" id="PF07714">
    <property type="entry name" value="PK_Tyr_Ser-Thr"/>
    <property type="match status" value="1"/>
</dbReference>
<accession>A0AA35TYS6</accession>
<feature type="region of interest" description="Disordered" evidence="11">
    <location>
        <begin position="86"/>
        <end position="118"/>
    </location>
</feature>
<dbReference type="GO" id="GO:0012505">
    <property type="term" value="C:endomembrane system"/>
    <property type="evidence" value="ECO:0007669"/>
    <property type="project" value="UniProtKB-SubCell"/>
</dbReference>
<dbReference type="AlphaFoldDB" id="A0AA35TYS6"/>
<keyword evidence="14" id="KW-1185">Reference proteome</keyword>
<dbReference type="Proteomes" id="UP001174909">
    <property type="component" value="Unassembled WGS sequence"/>
</dbReference>
<dbReference type="InterPro" id="IPR000719">
    <property type="entry name" value="Prot_kinase_dom"/>
</dbReference>
<dbReference type="GO" id="GO:0007169">
    <property type="term" value="P:cell surface receptor protein tyrosine kinase signaling pathway"/>
    <property type="evidence" value="ECO:0007669"/>
    <property type="project" value="TreeGrafter"/>
</dbReference>
<dbReference type="PROSITE" id="PS50011">
    <property type="entry name" value="PROTEIN_KINASE_DOM"/>
    <property type="match status" value="1"/>
</dbReference>
<evidence type="ECO:0000313" key="13">
    <source>
        <dbReference type="EMBL" id="CAI8056312.1"/>
    </source>
</evidence>
<dbReference type="CDD" id="cd00192">
    <property type="entry name" value="PTKc"/>
    <property type="match status" value="1"/>
</dbReference>
<dbReference type="GO" id="GO:0048468">
    <property type="term" value="P:cell development"/>
    <property type="evidence" value="ECO:0007669"/>
    <property type="project" value="UniProtKB-ARBA"/>
</dbReference>
<dbReference type="PRINTS" id="PR00109">
    <property type="entry name" value="TYRKINASE"/>
</dbReference>
<evidence type="ECO:0000313" key="14">
    <source>
        <dbReference type="Proteomes" id="UP001174909"/>
    </source>
</evidence>
<dbReference type="SMART" id="SM00219">
    <property type="entry name" value="TyrKc"/>
    <property type="match status" value="1"/>
</dbReference>
<dbReference type="EMBL" id="CASHTH010004346">
    <property type="protein sequence ID" value="CAI8056312.1"/>
    <property type="molecule type" value="Genomic_DNA"/>
</dbReference>
<dbReference type="InterPro" id="IPR020635">
    <property type="entry name" value="Tyr_kinase_cat_dom"/>
</dbReference>
<evidence type="ECO:0000256" key="3">
    <source>
        <dbReference type="ARBA" id="ARBA00022679"/>
    </source>
</evidence>
<keyword evidence="5" id="KW-0418">Kinase</keyword>
<dbReference type="InterPro" id="IPR050122">
    <property type="entry name" value="RTK"/>
</dbReference>
<reference evidence="13" key="1">
    <citation type="submission" date="2023-03" db="EMBL/GenBank/DDBJ databases">
        <authorList>
            <person name="Steffen K."/>
            <person name="Cardenas P."/>
        </authorList>
    </citation>
    <scope>NUCLEOTIDE SEQUENCE</scope>
</reference>
<dbReference type="PANTHER" id="PTHR24416">
    <property type="entry name" value="TYROSINE-PROTEIN KINASE RECEPTOR"/>
    <property type="match status" value="1"/>
</dbReference>
<keyword evidence="3" id="KW-0808">Transferase</keyword>
<protein>
    <submittedName>
        <fullName evidence="13">Ephrin type-A receptor 4a</fullName>
    </submittedName>
</protein>
<evidence type="ECO:0000256" key="8">
    <source>
        <dbReference type="ARBA" id="ARBA00023137"/>
    </source>
</evidence>
<dbReference type="PROSITE" id="PS00107">
    <property type="entry name" value="PROTEIN_KINASE_ATP"/>
    <property type="match status" value="1"/>
</dbReference>
<evidence type="ECO:0000256" key="9">
    <source>
        <dbReference type="ARBA" id="ARBA00051243"/>
    </source>
</evidence>
<evidence type="ECO:0000256" key="4">
    <source>
        <dbReference type="ARBA" id="ARBA00022741"/>
    </source>
</evidence>
<dbReference type="Gene3D" id="1.10.510.10">
    <property type="entry name" value="Transferase(Phosphotransferase) domain 1"/>
    <property type="match status" value="1"/>
</dbReference>
<dbReference type="PANTHER" id="PTHR24416:SF631">
    <property type="entry name" value="SERINE_THREONINE_TYROSINE KINASE 1"/>
    <property type="match status" value="1"/>
</dbReference>
<keyword evidence="6 10" id="KW-0067">ATP-binding</keyword>
<dbReference type="InterPro" id="IPR008266">
    <property type="entry name" value="Tyr_kinase_AS"/>
</dbReference>
<evidence type="ECO:0000256" key="7">
    <source>
        <dbReference type="ARBA" id="ARBA00023136"/>
    </source>
</evidence>
<evidence type="ECO:0000256" key="6">
    <source>
        <dbReference type="ARBA" id="ARBA00022840"/>
    </source>
</evidence>
<dbReference type="GO" id="GO:0050793">
    <property type="term" value="P:regulation of developmental process"/>
    <property type="evidence" value="ECO:0007669"/>
    <property type="project" value="UniProtKB-ARBA"/>
</dbReference>
<comment type="catalytic activity">
    <reaction evidence="9">
        <text>L-tyrosyl-[protein] + ATP = O-phospho-L-tyrosyl-[protein] + ADP + H(+)</text>
        <dbReference type="Rhea" id="RHEA:10596"/>
        <dbReference type="Rhea" id="RHEA-COMP:10136"/>
        <dbReference type="Rhea" id="RHEA-COMP:20101"/>
        <dbReference type="ChEBI" id="CHEBI:15378"/>
        <dbReference type="ChEBI" id="CHEBI:30616"/>
        <dbReference type="ChEBI" id="CHEBI:46858"/>
        <dbReference type="ChEBI" id="CHEBI:61978"/>
        <dbReference type="ChEBI" id="CHEBI:456216"/>
        <dbReference type="EC" id="2.7.10.1"/>
    </reaction>
</comment>